<protein>
    <submittedName>
        <fullName evidence="2">Uncharacterized protein</fullName>
    </submittedName>
</protein>
<feature type="region of interest" description="Disordered" evidence="1">
    <location>
        <begin position="73"/>
        <end position="107"/>
    </location>
</feature>
<dbReference type="Proteomes" id="UP000182725">
    <property type="component" value="Unassembled WGS sequence"/>
</dbReference>
<sequence>MFITNVEPDAFKNASNRALSTVINAAAATKGSAAPGSDPFALVSTAASYLTHYANIRLRWACRDRLSTISRRNPSLGLSVRRSPAHSGMPAMKLRKADSAESSSSKC</sequence>
<accession>A0A1H5PEW5</accession>
<evidence type="ECO:0000313" key="3">
    <source>
        <dbReference type="Proteomes" id="UP000182725"/>
    </source>
</evidence>
<dbReference type="AlphaFoldDB" id="A0A1H5PEW5"/>
<evidence type="ECO:0000256" key="1">
    <source>
        <dbReference type="SAM" id="MobiDB-lite"/>
    </source>
</evidence>
<proteinExistence type="predicted"/>
<evidence type="ECO:0000313" key="2">
    <source>
        <dbReference type="EMBL" id="SEF12405.1"/>
    </source>
</evidence>
<reference evidence="2 3" key="1">
    <citation type="submission" date="2016-10" db="EMBL/GenBank/DDBJ databases">
        <authorList>
            <person name="de Groot N.N."/>
        </authorList>
    </citation>
    <scope>NUCLEOTIDE SEQUENCE [LARGE SCALE GENOMIC DNA]</scope>
    <source>
        <strain evidence="2 3">DSM 22274</strain>
    </source>
</reference>
<gene>
    <name evidence="2" type="ORF">SAMN04489740_4236</name>
</gene>
<organism evidence="2 3">
    <name type="scientific">Arthrobacter alpinus</name>
    <dbReference type="NCBI Taxonomy" id="656366"/>
    <lineage>
        <taxon>Bacteria</taxon>
        <taxon>Bacillati</taxon>
        <taxon>Actinomycetota</taxon>
        <taxon>Actinomycetes</taxon>
        <taxon>Micrococcales</taxon>
        <taxon>Micrococcaceae</taxon>
        <taxon>Arthrobacter</taxon>
    </lineage>
</organism>
<name>A0A1H5PEW5_9MICC</name>
<dbReference type="EMBL" id="FNTV01000002">
    <property type="protein sequence ID" value="SEF12405.1"/>
    <property type="molecule type" value="Genomic_DNA"/>
</dbReference>